<evidence type="ECO:0000313" key="3">
    <source>
        <dbReference type="EMBL" id="KAK7058432.1"/>
    </source>
</evidence>
<sequence length="708" mass="77637">MVLIRCRYYDDDGQPVYGGCPSSQCNFTHPSQEQWRFAQRKGSIASGPPRGRGRGRGSGFNQGRGRSDRHNLGVGDRMASSTWGLPSSPPRPRDDPPSSSAPAVSWDTSDWTDDAPKSTSQPATSWPSTIESKGKEKSNDATITSDDTSGSTWGSNVGWGSASPQGGWGSSGGGWGSGSGDGGWGSGDGGGGWGSSSPKGWGTGADNASSSSSSQGLWGNSSRGENANAKKDEPIETPPTQMASTAPVASTSIPKAEKPNVPAIRIPSDQRIRDSSPHIASASASASPSVGLSKQRVPLPGRGPSKGQDKPSTATTKSAAAAKSRETTPLQKPGSSKERKMGYEMAVAKTCSVVDMRTELTRAKASLQHWKGIQSSPYFERVRPSGRDKLNKIRTDRTRIVKDLEKKIAEEELVLTHEVPSVSSFSAGQDVDVLQQCERVRSYIAEVDAYIADLERYREEQKQEKLKAAELELQRQRELEEASKAQAEMPPPPPPLSESPVKVKEKELWTRITRLQSDLEDLAGVVDENRDYKAAEQITDTAYSRFQEKAQPARDALQEERQRVTELKRMVEESTEALKVVEARRAERVETKKTLEEAIAQFQEWEKERAELIAQLFLQVRNFPTLRPKEPEPIPYYELLLPHVNTMTEDLLQKLVLPAFSKLDIECKEQAVRMHDEAVSKIDGKMQVITNLTNTIRDLARDEASRYS</sequence>
<feature type="region of interest" description="Disordered" evidence="2">
    <location>
        <begin position="477"/>
        <end position="501"/>
    </location>
</feature>
<gene>
    <name evidence="3" type="ORF">VNI00_002066</name>
</gene>
<dbReference type="AlphaFoldDB" id="A0AAW0E3Q8"/>
<evidence type="ECO:0000256" key="1">
    <source>
        <dbReference type="SAM" id="Coils"/>
    </source>
</evidence>
<accession>A0AAW0E3Q8</accession>
<feature type="compositionally biased region" description="Gly residues" evidence="2">
    <location>
        <begin position="166"/>
        <end position="194"/>
    </location>
</feature>
<feature type="compositionally biased region" description="Low complexity" evidence="2">
    <location>
        <begin position="142"/>
        <end position="165"/>
    </location>
</feature>
<protein>
    <recommendedName>
        <fullName evidence="5">C3H1-type domain-containing protein</fullName>
    </recommendedName>
</protein>
<evidence type="ECO:0008006" key="5">
    <source>
        <dbReference type="Google" id="ProtNLM"/>
    </source>
</evidence>
<comment type="caution">
    <text evidence="3">The sequence shown here is derived from an EMBL/GenBank/DDBJ whole genome shotgun (WGS) entry which is preliminary data.</text>
</comment>
<keyword evidence="4" id="KW-1185">Reference proteome</keyword>
<feature type="compositionally biased region" description="Low complexity" evidence="2">
    <location>
        <begin position="310"/>
        <end position="322"/>
    </location>
</feature>
<proteinExistence type="predicted"/>
<feature type="compositionally biased region" description="Low complexity" evidence="2">
    <location>
        <begin position="277"/>
        <end position="289"/>
    </location>
</feature>
<name>A0AAW0E3Q8_9AGAR</name>
<dbReference type="EMBL" id="JAYKXP010000005">
    <property type="protein sequence ID" value="KAK7058432.1"/>
    <property type="molecule type" value="Genomic_DNA"/>
</dbReference>
<feature type="region of interest" description="Disordered" evidence="2">
    <location>
        <begin position="31"/>
        <end position="343"/>
    </location>
</feature>
<organism evidence="3 4">
    <name type="scientific">Paramarasmius palmivorus</name>
    <dbReference type="NCBI Taxonomy" id="297713"/>
    <lineage>
        <taxon>Eukaryota</taxon>
        <taxon>Fungi</taxon>
        <taxon>Dikarya</taxon>
        <taxon>Basidiomycota</taxon>
        <taxon>Agaricomycotina</taxon>
        <taxon>Agaricomycetes</taxon>
        <taxon>Agaricomycetidae</taxon>
        <taxon>Agaricales</taxon>
        <taxon>Marasmiineae</taxon>
        <taxon>Marasmiaceae</taxon>
        <taxon>Paramarasmius</taxon>
    </lineage>
</organism>
<feature type="compositionally biased region" description="Polar residues" evidence="2">
    <location>
        <begin position="117"/>
        <end position="131"/>
    </location>
</feature>
<feature type="compositionally biased region" description="Polar residues" evidence="2">
    <location>
        <begin position="215"/>
        <end position="225"/>
    </location>
</feature>
<evidence type="ECO:0000256" key="2">
    <source>
        <dbReference type="SAM" id="MobiDB-lite"/>
    </source>
</evidence>
<evidence type="ECO:0000313" key="4">
    <source>
        <dbReference type="Proteomes" id="UP001383192"/>
    </source>
</evidence>
<keyword evidence="1" id="KW-0175">Coiled coil</keyword>
<feature type="coiled-coil region" evidence="1">
    <location>
        <begin position="554"/>
        <end position="615"/>
    </location>
</feature>
<dbReference type="Proteomes" id="UP001383192">
    <property type="component" value="Unassembled WGS sequence"/>
</dbReference>
<reference evidence="3 4" key="1">
    <citation type="submission" date="2024-01" db="EMBL/GenBank/DDBJ databases">
        <title>A draft genome for a cacao thread blight-causing isolate of Paramarasmius palmivorus.</title>
        <authorList>
            <person name="Baruah I.K."/>
            <person name="Bukari Y."/>
            <person name="Amoako-Attah I."/>
            <person name="Meinhardt L.W."/>
            <person name="Bailey B.A."/>
            <person name="Cohen S.P."/>
        </authorList>
    </citation>
    <scope>NUCLEOTIDE SEQUENCE [LARGE SCALE GENOMIC DNA]</scope>
    <source>
        <strain evidence="3 4">GH-12</strain>
    </source>
</reference>
<feature type="compositionally biased region" description="Polar residues" evidence="2">
    <location>
        <begin position="238"/>
        <end position="253"/>
    </location>
</feature>